<comment type="caution">
    <text evidence="3">The sequence shown here is derived from an EMBL/GenBank/DDBJ whole genome shotgun (WGS) entry which is preliminary data.</text>
</comment>
<organism evidence="3 4">
    <name type="scientific">Trichoderma asperellum</name>
    <name type="common">Filamentous fungus</name>
    <dbReference type="NCBI Taxonomy" id="101201"/>
    <lineage>
        <taxon>Eukaryota</taxon>
        <taxon>Fungi</taxon>
        <taxon>Dikarya</taxon>
        <taxon>Ascomycota</taxon>
        <taxon>Pezizomycotina</taxon>
        <taxon>Sordariomycetes</taxon>
        <taxon>Hypocreomycetidae</taxon>
        <taxon>Hypocreales</taxon>
        <taxon>Hypocreaceae</taxon>
        <taxon>Trichoderma</taxon>
    </lineage>
</organism>
<dbReference type="InterPro" id="IPR011993">
    <property type="entry name" value="PH-like_dom_sf"/>
</dbReference>
<dbReference type="InterPro" id="IPR055236">
    <property type="entry name" value="EVH1_PP4R3"/>
</dbReference>
<dbReference type="InterPro" id="IPR051137">
    <property type="entry name" value="PP4R3-like"/>
</dbReference>
<dbReference type="GO" id="GO:0072542">
    <property type="term" value="F:protein phosphatase activator activity"/>
    <property type="evidence" value="ECO:0007669"/>
    <property type="project" value="TreeGrafter"/>
</dbReference>
<dbReference type="PANTHER" id="PTHR23318">
    <property type="entry name" value="ATP SYNTHASE GAMMA-RELATED"/>
    <property type="match status" value="1"/>
</dbReference>
<feature type="region of interest" description="Disordered" evidence="1">
    <location>
        <begin position="190"/>
        <end position="225"/>
    </location>
</feature>
<dbReference type="GO" id="GO:0030289">
    <property type="term" value="C:protein phosphatase 4 complex"/>
    <property type="evidence" value="ECO:0007669"/>
    <property type="project" value="TreeGrafter"/>
</dbReference>
<evidence type="ECO:0000313" key="4">
    <source>
        <dbReference type="Proteomes" id="UP000517252"/>
    </source>
</evidence>
<dbReference type="PANTHER" id="PTHR23318:SF0">
    <property type="entry name" value="SERINE_THREONINE-PROTEIN PHOSPHATASE 4 REGULATORY SUBUNIT 3"/>
    <property type="match status" value="1"/>
</dbReference>
<protein>
    <submittedName>
        <fullName evidence="3">Serine/threonine-protein phosphatase 4 regulatory subunit 3</fullName>
    </submittedName>
</protein>
<dbReference type="GO" id="GO:0005654">
    <property type="term" value="C:nucleoplasm"/>
    <property type="evidence" value="ECO:0007669"/>
    <property type="project" value="TreeGrafter"/>
</dbReference>
<feature type="compositionally biased region" description="Basic and acidic residues" evidence="1">
    <location>
        <begin position="199"/>
        <end position="210"/>
    </location>
</feature>
<reference evidence="3 4" key="1">
    <citation type="submission" date="2020-07" db="EMBL/GenBank/DDBJ databases">
        <title>Trichoderma asperellum IC-1 whole genome shotgun sequence.</title>
        <authorList>
            <person name="Kanamasa S."/>
            <person name="Takahashi H."/>
        </authorList>
    </citation>
    <scope>NUCLEOTIDE SEQUENCE [LARGE SCALE GENOMIC DNA]</scope>
    <source>
        <strain evidence="3 4">IC-1</strain>
    </source>
</reference>
<evidence type="ECO:0000313" key="3">
    <source>
        <dbReference type="EMBL" id="GFP56690.1"/>
    </source>
</evidence>
<accession>A0A6V8QWF7</accession>
<sequence length="249" mass="27438">MAQQVPRTDKVRVKVYELRDNDWFDLGTGFCQPTFSRSEDGSENPRILVQAEEDPDKVLLNTKIQKENMFSKQQESLIVWLEPESGLDMALSFQEAEGSATIWDYVQNVLDSSTEDMTQNLPKPRAEVLGEVTEGPKTGTYGLVGEALAETLGGVGSKAQDVKAEIKMDVDNKSGDGKDALFLSFDTDGGLDAQSDFGPPHEAESVDKTEQPSQTEPPTLLSKEATQSITDLTLGYIKSYILGVRRRKV</sequence>
<proteinExistence type="predicted"/>
<gene>
    <name evidence="3" type="ORF">TASIC1_0007018200</name>
</gene>
<feature type="domain" description="PP4R3 EVH1-like" evidence="2">
    <location>
        <begin position="11"/>
        <end position="109"/>
    </location>
</feature>
<evidence type="ECO:0000259" key="2">
    <source>
        <dbReference type="Pfam" id="PF22972"/>
    </source>
</evidence>
<dbReference type="OrthoDB" id="27483at2759"/>
<dbReference type="Proteomes" id="UP000517252">
    <property type="component" value="Unassembled WGS sequence"/>
</dbReference>
<name>A0A6V8QWF7_TRIAP</name>
<evidence type="ECO:0000256" key="1">
    <source>
        <dbReference type="SAM" id="MobiDB-lite"/>
    </source>
</evidence>
<dbReference type="GO" id="GO:0006974">
    <property type="term" value="P:DNA damage response"/>
    <property type="evidence" value="ECO:0007669"/>
    <property type="project" value="TreeGrafter"/>
</dbReference>
<dbReference type="Pfam" id="PF22972">
    <property type="entry name" value="EVH1_PP4R3"/>
    <property type="match status" value="1"/>
</dbReference>
<dbReference type="Gene3D" id="2.30.29.30">
    <property type="entry name" value="Pleckstrin-homology domain (PH domain)/Phosphotyrosine-binding domain (PTB)"/>
    <property type="match status" value="1"/>
</dbReference>
<dbReference type="SUPFAM" id="SSF50729">
    <property type="entry name" value="PH domain-like"/>
    <property type="match status" value="1"/>
</dbReference>
<dbReference type="EMBL" id="BLZH01000007">
    <property type="protein sequence ID" value="GFP56690.1"/>
    <property type="molecule type" value="Genomic_DNA"/>
</dbReference>
<dbReference type="AlphaFoldDB" id="A0A6V8QWF7"/>